<keyword evidence="1" id="KW-0547">Nucleotide-binding</keyword>
<proteinExistence type="predicted"/>
<dbReference type="InterPro" id="IPR055227">
    <property type="entry name" value="HRQ1_WHD"/>
</dbReference>
<dbReference type="InterPro" id="IPR011545">
    <property type="entry name" value="DEAD/DEAH_box_helicase_dom"/>
</dbReference>
<evidence type="ECO:0000259" key="5">
    <source>
        <dbReference type="PROSITE" id="PS51194"/>
    </source>
</evidence>
<feature type="domain" description="Helicase C-terminal" evidence="5">
    <location>
        <begin position="662"/>
        <end position="820"/>
    </location>
</feature>
<dbReference type="Proteomes" id="UP001222027">
    <property type="component" value="Unassembled WGS sequence"/>
</dbReference>
<dbReference type="Gene3D" id="3.40.50.300">
    <property type="entry name" value="P-loop containing nucleotide triphosphate hydrolases"/>
    <property type="match status" value="2"/>
</dbReference>
<dbReference type="InterPro" id="IPR014001">
    <property type="entry name" value="Helicase_ATP-bd"/>
</dbReference>
<evidence type="ECO:0000313" key="7">
    <source>
        <dbReference type="Proteomes" id="UP001222027"/>
    </source>
</evidence>
<dbReference type="InterPro" id="IPR018973">
    <property type="entry name" value="MZB"/>
</dbReference>
<dbReference type="SMART" id="SM00490">
    <property type="entry name" value="HELICc"/>
    <property type="match status" value="1"/>
</dbReference>
<evidence type="ECO:0000259" key="4">
    <source>
        <dbReference type="PROSITE" id="PS51192"/>
    </source>
</evidence>
<dbReference type="GO" id="GO:0006289">
    <property type="term" value="P:nucleotide-excision repair"/>
    <property type="evidence" value="ECO:0007669"/>
    <property type="project" value="TreeGrafter"/>
</dbReference>
<dbReference type="Pfam" id="PF00271">
    <property type="entry name" value="Helicase_C"/>
    <property type="match status" value="1"/>
</dbReference>
<feature type="region of interest" description="Disordered" evidence="3">
    <location>
        <begin position="82"/>
        <end position="103"/>
    </location>
</feature>
<evidence type="ECO:0000256" key="2">
    <source>
        <dbReference type="ARBA" id="ARBA00022840"/>
    </source>
</evidence>
<evidence type="ECO:0000256" key="1">
    <source>
        <dbReference type="ARBA" id="ARBA00022741"/>
    </source>
</evidence>
<dbReference type="EMBL" id="JAQQAF010000008">
    <property type="protein sequence ID" value="KAJ8467050.1"/>
    <property type="molecule type" value="Genomic_DNA"/>
</dbReference>
<dbReference type="PANTHER" id="PTHR47957:SF3">
    <property type="entry name" value="ATP-DEPENDENT HELICASE HRQ1"/>
    <property type="match status" value="1"/>
</dbReference>
<feature type="domain" description="Helicase ATP-binding" evidence="4">
    <location>
        <begin position="416"/>
        <end position="597"/>
    </location>
</feature>
<reference evidence="6 7" key="1">
    <citation type="submission" date="2022-12" db="EMBL/GenBank/DDBJ databases">
        <title>Chromosome-scale assembly of the Ensete ventricosum genome.</title>
        <authorList>
            <person name="Dussert Y."/>
            <person name="Stocks J."/>
            <person name="Wendawek A."/>
            <person name="Woldeyes F."/>
            <person name="Nichols R.A."/>
            <person name="Borrell J.S."/>
        </authorList>
    </citation>
    <scope>NUCLEOTIDE SEQUENCE [LARGE SCALE GENOMIC DNA]</scope>
    <source>
        <strain evidence="7">cv. Maze</strain>
        <tissue evidence="6">Seeds</tissue>
    </source>
</reference>
<dbReference type="SUPFAM" id="SSF54236">
    <property type="entry name" value="Ubiquitin-like"/>
    <property type="match status" value="1"/>
</dbReference>
<evidence type="ECO:0000256" key="3">
    <source>
        <dbReference type="SAM" id="MobiDB-lite"/>
    </source>
</evidence>
<dbReference type="GO" id="GO:0005524">
    <property type="term" value="F:ATP binding"/>
    <property type="evidence" value="ECO:0007669"/>
    <property type="project" value="UniProtKB-KW"/>
</dbReference>
<dbReference type="InterPro" id="IPR027417">
    <property type="entry name" value="P-loop_NTPase"/>
</dbReference>
<dbReference type="PROSITE" id="PS51192">
    <property type="entry name" value="HELICASE_ATP_BIND_1"/>
    <property type="match status" value="1"/>
</dbReference>
<dbReference type="PROSITE" id="PS51194">
    <property type="entry name" value="HELICASE_CTER"/>
    <property type="match status" value="1"/>
</dbReference>
<dbReference type="CDD" id="cd17923">
    <property type="entry name" value="DEXHc_Hrq1-like"/>
    <property type="match status" value="1"/>
</dbReference>
<dbReference type="PANTHER" id="PTHR47957">
    <property type="entry name" value="ATP-DEPENDENT HELICASE HRQ1"/>
    <property type="match status" value="1"/>
</dbReference>
<sequence length="1371" mass="152406">MERAIEIRSLDGRSITVSISSDRSIGDLKAVLKESSFLPAKKSPHFHLFFKGSKLSLDSRVDSHPVEHGEFMVLVPFTKKSGQIPVENGPPVRSPPNRPLDSVPSPAADMAWRDIMNDLSSLSGITKDEKTRNGWGPSNYLSSKKGETSVGERCRKTSMKRTCKRKLDDSHVLLRDLLCSDENDIFDRPMSERIRCIVELVCCLCNADSDEALKQPGTFGLENTCGSDVENLSLLCPQVVITLCEQRGILNKLDSAILICNSINGQHEVTNTSKREASSSSVIRAFDRRNYNFISELWKAIKCCMDRKLASSISLLLPLEDIILMKDIIALSESSDTLLFRKKTSLCSSTHIMEPAEMVEHLREGIGKQGQIVHVEQIDAKEAAYVELPTDLTEALKLILKGLGITRLYSHQSEAIRASLSGKHVVVATSTSSGKSLCYNIPVLEALSKNTSSCALYIFPTKALAQDQLRTLLKMISGLDIGLDIGVYDGDTSKENRKLIRDGARLLITNPDMLHMSILPFHRQFQRILSNLRYIVIDETHAYKGAFGCHTALILRRLCRICSHAYGSDPSFIFCTATSANPREHAMVLSNLQTLELIQNDGSPCGPKYFILWNPPLNLGQKTSSSSTIKKPVKREKASSRRNNKQPVQSSIESRRSSPILEVSYLLAEMVQHGLRCIAFCKTRKLSELVLSYTREILQATAKDLANSIYVYRAGYSPQERRRIETDLFEGKIRGVAATNALELGIDIGHIDATLHLGFPGSIASLWQQAGRSGRRARPSLAVYVAFEGPLDQYFMKFPQKLFRSPIEHCQVDANNQKVLEQHIACAASELPLCLQYDENYFGSGLDCAIVALKNKGYLRTDPCVSPKLWNYIGPEKSPSQAVSIRAVETNKYKVVEKISNEVLEEIEESTAFFQVYEGAVYMNQGNTYLVKDLDLSAKVGFCQKADLNYYTKTRDYTDIHVSGGDLAYPLVKESGYVKTTAQTNACKVTTKWFGFYRISRASNWILDTVDLNLPTFSYESQAAWIRVPQSIKTVLEAENLPFRSGLHAASHALLNVVPLYIMCNATDLATECVNPHETRAFAERILLYDRHPGGIGIAAQVRLMFRELLTAALELISTCGCTSTSGCPNCIQVLSCSEYNEVIHKDAAVLILKVFKSERLSNLHRHDRASLVKESGYVKTTAQTNACKVTTKWFGFYRISRASNWILDTVDLNLPTFSYESQAAWIRVPQSIKTVLEAENLPFRSGLHAASHALLNVVPLYIMCNATDLATECVNPHETRAFAERILLYDRHPGGIGIAAQVRLMFRELLTAALELISTCGCTSTSGCPNCIQVLSCSEYNEVIHKDAAVLILKSVIEAETAYFEGGEIS</sequence>
<dbReference type="GO" id="GO:0005634">
    <property type="term" value="C:nucleus"/>
    <property type="evidence" value="ECO:0007669"/>
    <property type="project" value="TreeGrafter"/>
</dbReference>
<dbReference type="SUPFAM" id="SSF52540">
    <property type="entry name" value="P-loop containing nucleoside triphosphate hydrolases"/>
    <property type="match status" value="1"/>
</dbReference>
<feature type="region of interest" description="Disordered" evidence="3">
    <location>
        <begin position="621"/>
        <end position="653"/>
    </location>
</feature>
<dbReference type="InterPro" id="IPR029071">
    <property type="entry name" value="Ubiquitin-like_domsf"/>
</dbReference>
<comment type="caution">
    <text evidence="6">The sequence shown here is derived from an EMBL/GenBank/DDBJ whole genome shotgun (WGS) entry which is preliminary data.</text>
</comment>
<evidence type="ECO:0000313" key="6">
    <source>
        <dbReference type="EMBL" id="KAJ8467050.1"/>
    </source>
</evidence>
<keyword evidence="7" id="KW-1185">Reference proteome</keyword>
<protein>
    <submittedName>
        <fullName evidence="6">Uncharacterized protein</fullName>
    </submittedName>
</protein>
<dbReference type="SMART" id="SM00487">
    <property type="entry name" value="DEXDc"/>
    <property type="match status" value="1"/>
</dbReference>
<dbReference type="Pfam" id="PF09369">
    <property type="entry name" value="MZB"/>
    <property type="match status" value="2"/>
</dbReference>
<gene>
    <name evidence="6" type="ORF">OPV22_029602</name>
</gene>
<dbReference type="InterPro" id="IPR001650">
    <property type="entry name" value="Helicase_C-like"/>
</dbReference>
<dbReference type="Pfam" id="PF22982">
    <property type="entry name" value="WHD_HRQ1"/>
    <property type="match status" value="1"/>
</dbReference>
<dbReference type="GO" id="GO:0036297">
    <property type="term" value="P:interstrand cross-link repair"/>
    <property type="evidence" value="ECO:0007669"/>
    <property type="project" value="TreeGrafter"/>
</dbReference>
<accession>A0AAV8Q697</accession>
<dbReference type="Pfam" id="PF00270">
    <property type="entry name" value="DEAD"/>
    <property type="match status" value="1"/>
</dbReference>
<keyword evidence="2" id="KW-0067">ATP-binding</keyword>
<dbReference type="CDD" id="cd18797">
    <property type="entry name" value="SF2_C_Hrq"/>
    <property type="match status" value="1"/>
</dbReference>
<name>A0AAV8Q697_ENSVE</name>
<dbReference type="GO" id="GO:0043138">
    <property type="term" value="F:3'-5' DNA helicase activity"/>
    <property type="evidence" value="ECO:0007669"/>
    <property type="project" value="TreeGrafter"/>
</dbReference>
<dbReference type="GO" id="GO:0003676">
    <property type="term" value="F:nucleic acid binding"/>
    <property type="evidence" value="ECO:0007669"/>
    <property type="project" value="InterPro"/>
</dbReference>
<organism evidence="6 7">
    <name type="scientific">Ensete ventricosum</name>
    <name type="common">Abyssinian banana</name>
    <name type="synonym">Musa ensete</name>
    <dbReference type="NCBI Taxonomy" id="4639"/>
    <lineage>
        <taxon>Eukaryota</taxon>
        <taxon>Viridiplantae</taxon>
        <taxon>Streptophyta</taxon>
        <taxon>Embryophyta</taxon>
        <taxon>Tracheophyta</taxon>
        <taxon>Spermatophyta</taxon>
        <taxon>Magnoliopsida</taxon>
        <taxon>Liliopsida</taxon>
        <taxon>Zingiberales</taxon>
        <taxon>Musaceae</taxon>
        <taxon>Ensete</taxon>
    </lineage>
</organism>